<reference evidence="3 4" key="1">
    <citation type="submission" date="2016-10" db="EMBL/GenBank/DDBJ databases">
        <authorList>
            <person name="de Groot N.N."/>
        </authorList>
    </citation>
    <scope>NUCLEOTIDE SEQUENCE [LARGE SCALE GENOMIC DNA]</scope>
    <source>
        <strain evidence="3 4">DSM 19033</strain>
    </source>
</reference>
<dbReference type="PANTHER" id="PTHR46320">
    <property type="entry name" value="GLYCEROPHOSPHODIESTER PHOSPHODIESTERASE 1"/>
    <property type="match status" value="1"/>
</dbReference>
<evidence type="ECO:0000313" key="3">
    <source>
        <dbReference type="EMBL" id="SDZ97781.1"/>
    </source>
</evidence>
<dbReference type="InterPro" id="IPR017946">
    <property type="entry name" value="PLC-like_Pdiesterase_TIM-brl"/>
</dbReference>
<evidence type="ECO:0000313" key="4">
    <source>
        <dbReference type="Proteomes" id="UP000198850"/>
    </source>
</evidence>
<dbReference type="Pfam" id="PF03009">
    <property type="entry name" value="GDPD"/>
    <property type="match status" value="1"/>
</dbReference>
<protein>
    <submittedName>
        <fullName evidence="3">Glycerophosphoryl diester phosphodiesterase</fullName>
    </submittedName>
</protein>
<sequence length="300" mass="33698">MKLLFKLTAVILLPFSASTAFGQVNELIKQLHDPSTKKVLVASHRGDWRNAPENSLEAYKLAIDMGVDMIEADLGKTSDGVVVIMHDATIDRTTDGKGKLSDYTLAELKKFHLRNGLGRLTKHTIPTLEEVMLLAKGKVLVNLDKSIKYYNEAYDILKKTGTLQQALFKTDITYPELKERYPAILNSITFMAIVNLDKPGAKKIIEDYQKAIKPVAFELNFGTDTSALLTNNSFINAHGSKIWYNSLWASLNAGHEDDLAFDDGNTKDSWDWLISHGATVLQTDRPLMMLNYLRKRSLHK</sequence>
<dbReference type="STRING" id="425514.SAMN05443550_101590"/>
<evidence type="ECO:0000256" key="1">
    <source>
        <dbReference type="SAM" id="SignalP"/>
    </source>
</evidence>
<name>A0A1H3XFR1_9SPHI</name>
<evidence type="ECO:0000259" key="2">
    <source>
        <dbReference type="PROSITE" id="PS51704"/>
    </source>
</evidence>
<dbReference type="GO" id="GO:0006644">
    <property type="term" value="P:phospholipid metabolic process"/>
    <property type="evidence" value="ECO:0007669"/>
    <property type="project" value="TreeGrafter"/>
</dbReference>
<proteinExistence type="predicted"/>
<dbReference type="GO" id="GO:0006580">
    <property type="term" value="P:ethanolamine metabolic process"/>
    <property type="evidence" value="ECO:0007669"/>
    <property type="project" value="TreeGrafter"/>
</dbReference>
<dbReference type="Proteomes" id="UP000198850">
    <property type="component" value="Unassembled WGS sequence"/>
</dbReference>
<dbReference type="SUPFAM" id="SSF51695">
    <property type="entry name" value="PLC-like phosphodiesterases"/>
    <property type="match status" value="1"/>
</dbReference>
<dbReference type="PROSITE" id="PS51704">
    <property type="entry name" value="GP_PDE"/>
    <property type="match status" value="1"/>
</dbReference>
<organism evidence="3 4">
    <name type="scientific">Pedobacter hartonius</name>
    <dbReference type="NCBI Taxonomy" id="425514"/>
    <lineage>
        <taxon>Bacteria</taxon>
        <taxon>Pseudomonadati</taxon>
        <taxon>Bacteroidota</taxon>
        <taxon>Sphingobacteriia</taxon>
        <taxon>Sphingobacteriales</taxon>
        <taxon>Sphingobacteriaceae</taxon>
        <taxon>Pedobacter</taxon>
    </lineage>
</organism>
<dbReference type="InterPro" id="IPR032160">
    <property type="entry name" value="DUF4996"/>
</dbReference>
<keyword evidence="4" id="KW-1185">Reference proteome</keyword>
<feature type="chain" id="PRO_5011484978" evidence="1">
    <location>
        <begin position="23"/>
        <end position="300"/>
    </location>
</feature>
<gene>
    <name evidence="3" type="ORF">SAMN05443550_101590</name>
</gene>
<feature type="signal peptide" evidence="1">
    <location>
        <begin position="1"/>
        <end position="22"/>
    </location>
</feature>
<dbReference type="Pfam" id="PF16387">
    <property type="entry name" value="DUF4996"/>
    <property type="match status" value="1"/>
</dbReference>
<accession>A0A1H3XFR1</accession>
<dbReference type="InterPro" id="IPR030395">
    <property type="entry name" value="GP_PDE_dom"/>
</dbReference>
<dbReference type="GO" id="GO:0005886">
    <property type="term" value="C:plasma membrane"/>
    <property type="evidence" value="ECO:0007669"/>
    <property type="project" value="TreeGrafter"/>
</dbReference>
<dbReference type="Gene3D" id="3.20.20.190">
    <property type="entry name" value="Phosphatidylinositol (PI) phosphodiesterase"/>
    <property type="match status" value="1"/>
</dbReference>
<dbReference type="GO" id="GO:0008889">
    <property type="term" value="F:glycerophosphodiester phosphodiesterase activity"/>
    <property type="evidence" value="ECO:0007669"/>
    <property type="project" value="TreeGrafter"/>
</dbReference>
<keyword evidence="1" id="KW-0732">Signal</keyword>
<dbReference type="RefSeq" id="WP_090554967.1">
    <property type="nucleotide sequence ID" value="NZ_FNRA01000001.1"/>
</dbReference>
<dbReference type="OrthoDB" id="384721at2"/>
<feature type="domain" description="GP-PDE" evidence="2">
    <location>
        <begin position="39"/>
        <end position="293"/>
    </location>
</feature>
<dbReference type="GO" id="GO:0070291">
    <property type="term" value="P:N-acylethanolamine metabolic process"/>
    <property type="evidence" value="ECO:0007669"/>
    <property type="project" value="TreeGrafter"/>
</dbReference>
<dbReference type="EMBL" id="FNRA01000001">
    <property type="protein sequence ID" value="SDZ97781.1"/>
    <property type="molecule type" value="Genomic_DNA"/>
</dbReference>
<dbReference type="CDD" id="cd08566">
    <property type="entry name" value="GDPD_AtGDE_like"/>
    <property type="match status" value="1"/>
</dbReference>
<dbReference type="PANTHER" id="PTHR46320:SF1">
    <property type="entry name" value="GLYCEROPHOSPHODIESTER PHOSPHODIESTERASE 1"/>
    <property type="match status" value="1"/>
</dbReference>
<dbReference type="AlphaFoldDB" id="A0A1H3XFR1"/>